<sequence>MSNTVSSRSTDNADLDRLEGEARLAEARAKLLTAEHVTQDGNKKTWWKDGQLNLLIIGGIVTIMGNLGVAAYNGYETRSEDRLKAVNDLDLQRETAKSDLLLSAMRINDSKAAQQNNLFFIDSGLIADPGDKLKKAVTKYFPVLPAPSGAVPSFLTLLTTRKPSGRFP</sequence>
<keyword evidence="1" id="KW-1133">Transmembrane helix</keyword>
<feature type="transmembrane region" description="Helical" evidence="1">
    <location>
        <begin position="54"/>
        <end position="75"/>
    </location>
</feature>
<keyword evidence="1" id="KW-0812">Transmembrane</keyword>
<dbReference type="RefSeq" id="WP_352657553.1">
    <property type="nucleotide sequence ID" value="NZ_JAMYMY010000006.1"/>
</dbReference>
<name>A0ABV1YJU3_9HYPH</name>
<dbReference type="EMBL" id="JAMYPJ010000032">
    <property type="protein sequence ID" value="MER8935459.1"/>
    <property type="molecule type" value="Genomic_DNA"/>
</dbReference>
<evidence type="ECO:0000256" key="1">
    <source>
        <dbReference type="SAM" id="Phobius"/>
    </source>
</evidence>
<proteinExistence type="predicted"/>
<evidence type="ECO:0000313" key="2">
    <source>
        <dbReference type="EMBL" id="MER8935459.1"/>
    </source>
</evidence>
<keyword evidence="1" id="KW-0472">Membrane</keyword>
<comment type="caution">
    <text evidence="2">The sequence shown here is derived from an EMBL/GenBank/DDBJ whole genome shotgun (WGS) entry which is preliminary data.</text>
</comment>
<evidence type="ECO:0000313" key="3">
    <source>
        <dbReference type="Proteomes" id="UP001464387"/>
    </source>
</evidence>
<dbReference type="Proteomes" id="UP001464387">
    <property type="component" value="Unassembled WGS sequence"/>
</dbReference>
<protein>
    <submittedName>
        <fullName evidence="2">Uncharacterized protein</fullName>
    </submittedName>
</protein>
<accession>A0ABV1YJU3</accession>
<reference evidence="2 3" key="1">
    <citation type="journal article" date="2024" name="Proc. Natl. Acad. Sci. U.S.A.">
        <title>The evolutionary genomics of adaptation to stress in wild rhizobium bacteria.</title>
        <authorList>
            <person name="Kehlet-Delgado H."/>
            <person name="Montoya A.P."/>
            <person name="Jensen K.T."/>
            <person name="Wendlandt C.E."/>
            <person name="Dexheimer C."/>
            <person name="Roberts M."/>
            <person name="Torres Martinez L."/>
            <person name="Friesen M.L."/>
            <person name="Griffitts J.S."/>
            <person name="Porter S.S."/>
        </authorList>
    </citation>
    <scope>NUCLEOTIDE SEQUENCE [LARGE SCALE GENOMIC DNA]</scope>
    <source>
        <strain evidence="2 3">M0729</strain>
    </source>
</reference>
<gene>
    <name evidence="2" type="ORF">NKI33_21175</name>
</gene>
<keyword evidence="3" id="KW-1185">Reference proteome</keyword>
<organism evidence="2 3">
    <name type="scientific">Mesorhizobium opportunistum</name>
    <dbReference type="NCBI Taxonomy" id="593909"/>
    <lineage>
        <taxon>Bacteria</taxon>
        <taxon>Pseudomonadati</taxon>
        <taxon>Pseudomonadota</taxon>
        <taxon>Alphaproteobacteria</taxon>
        <taxon>Hyphomicrobiales</taxon>
        <taxon>Phyllobacteriaceae</taxon>
        <taxon>Mesorhizobium</taxon>
    </lineage>
</organism>